<feature type="transmembrane region" description="Helical" evidence="2">
    <location>
        <begin position="244"/>
        <end position="267"/>
    </location>
</feature>
<keyword evidence="2" id="KW-0812">Transmembrane</keyword>
<dbReference type="EMBL" id="JAYKXP010000006">
    <property type="protein sequence ID" value="KAK7056663.1"/>
    <property type="molecule type" value="Genomic_DNA"/>
</dbReference>
<feature type="compositionally biased region" description="Basic and acidic residues" evidence="1">
    <location>
        <begin position="339"/>
        <end position="352"/>
    </location>
</feature>
<sequence>MSEGITLDKAEFVGLWVGNILYGMNTILFAICIWVLVYYKKRTYGLNIPLLVTAIVLYLLCTIRVGIDLGRGIIAFFISPSKGQTPLTFYEYIGHWTRVLREALYVLNSFMADTLLIYRLYVIWSYNWKVIVGPIVLLLASSTSGAITVYEISRGGSGDSVFSKHVSDWATTLFTLTFVTNVIVTSLIAMKIWRMARNTSTYLGRQHGLKYSRALVVIVESGALYSGSLLILLVLFTTNNEAQIILYSSVSQIVGIAPTLIIVRLGLGLTVRDNLTTVATSNSQQRTPDLSDNSWRNRPTNHRSNSISMQIHRVIETRAEDDFEVELPHGTMASNEESGDYKVGKDENHDLV</sequence>
<organism evidence="3 4">
    <name type="scientific">Paramarasmius palmivorus</name>
    <dbReference type="NCBI Taxonomy" id="297713"/>
    <lineage>
        <taxon>Eukaryota</taxon>
        <taxon>Fungi</taxon>
        <taxon>Dikarya</taxon>
        <taxon>Basidiomycota</taxon>
        <taxon>Agaricomycotina</taxon>
        <taxon>Agaricomycetes</taxon>
        <taxon>Agaricomycetidae</taxon>
        <taxon>Agaricales</taxon>
        <taxon>Marasmiineae</taxon>
        <taxon>Marasmiaceae</taxon>
        <taxon>Paramarasmius</taxon>
    </lineage>
</organism>
<accession>A0AAW0DZ47</accession>
<keyword evidence="2" id="KW-0472">Membrane</keyword>
<evidence type="ECO:0000313" key="3">
    <source>
        <dbReference type="EMBL" id="KAK7056663.1"/>
    </source>
</evidence>
<name>A0AAW0DZ47_9AGAR</name>
<keyword evidence="2" id="KW-1133">Transmembrane helix</keyword>
<dbReference type="AlphaFoldDB" id="A0AAW0DZ47"/>
<protein>
    <recommendedName>
        <fullName evidence="5">Taste receptor type 2</fullName>
    </recommendedName>
</protein>
<feature type="transmembrane region" description="Helical" evidence="2">
    <location>
        <begin position="46"/>
        <end position="67"/>
    </location>
</feature>
<evidence type="ECO:0000313" key="4">
    <source>
        <dbReference type="Proteomes" id="UP001383192"/>
    </source>
</evidence>
<feature type="transmembrane region" description="Helical" evidence="2">
    <location>
        <begin position="170"/>
        <end position="193"/>
    </location>
</feature>
<feature type="region of interest" description="Disordered" evidence="1">
    <location>
        <begin position="327"/>
        <end position="352"/>
    </location>
</feature>
<feature type="region of interest" description="Disordered" evidence="1">
    <location>
        <begin position="280"/>
        <end position="307"/>
    </location>
</feature>
<keyword evidence="4" id="KW-1185">Reference proteome</keyword>
<feature type="transmembrane region" description="Helical" evidence="2">
    <location>
        <begin position="20"/>
        <end position="39"/>
    </location>
</feature>
<evidence type="ECO:0008006" key="5">
    <source>
        <dbReference type="Google" id="ProtNLM"/>
    </source>
</evidence>
<comment type="caution">
    <text evidence="3">The sequence shown here is derived from an EMBL/GenBank/DDBJ whole genome shotgun (WGS) entry which is preliminary data.</text>
</comment>
<reference evidence="3 4" key="1">
    <citation type="submission" date="2024-01" db="EMBL/GenBank/DDBJ databases">
        <title>A draft genome for a cacao thread blight-causing isolate of Paramarasmius palmivorus.</title>
        <authorList>
            <person name="Baruah I.K."/>
            <person name="Bukari Y."/>
            <person name="Amoako-Attah I."/>
            <person name="Meinhardt L.W."/>
            <person name="Bailey B.A."/>
            <person name="Cohen S.P."/>
        </authorList>
    </citation>
    <scope>NUCLEOTIDE SEQUENCE [LARGE SCALE GENOMIC DNA]</scope>
    <source>
        <strain evidence="3 4">GH-12</strain>
    </source>
</reference>
<proteinExistence type="predicted"/>
<feature type="transmembrane region" description="Helical" evidence="2">
    <location>
        <begin position="214"/>
        <end position="238"/>
    </location>
</feature>
<feature type="transmembrane region" description="Helical" evidence="2">
    <location>
        <begin position="103"/>
        <end position="124"/>
    </location>
</feature>
<evidence type="ECO:0000256" key="2">
    <source>
        <dbReference type="SAM" id="Phobius"/>
    </source>
</evidence>
<evidence type="ECO:0000256" key="1">
    <source>
        <dbReference type="SAM" id="MobiDB-lite"/>
    </source>
</evidence>
<feature type="transmembrane region" description="Helical" evidence="2">
    <location>
        <begin position="131"/>
        <end position="150"/>
    </location>
</feature>
<gene>
    <name evidence="3" type="ORF">VNI00_002380</name>
</gene>
<dbReference type="Proteomes" id="UP001383192">
    <property type="component" value="Unassembled WGS sequence"/>
</dbReference>